<dbReference type="GO" id="GO:0008270">
    <property type="term" value="F:zinc ion binding"/>
    <property type="evidence" value="ECO:0007669"/>
    <property type="project" value="UniProtKB-KW"/>
</dbReference>
<evidence type="ECO:0008006" key="6">
    <source>
        <dbReference type="Google" id="ProtNLM"/>
    </source>
</evidence>
<dbReference type="PANTHER" id="PTHR46481">
    <property type="entry name" value="ZINC FINGER BED DOMAIN-CONTAINING PROTEIN 4"/>
    <property type="match status" value="1"/>
</dbReference>
<feature type="domain" description="HAT C-terminal dimerisation" evidence="2">
    <location>
        <begin position="250"/>
        <end position="301"/>
    </location>
</feature>
<evidence type="ECO:0000313" key="4">
    <source>
        <dbReference type="EMBL" id="KAK9180945.1"/>
    </source>
</evidence>
<proteinExistence type="predicted"/>
<evidence type="ECO:0000259" key="3">
    <source>
        <dbReference type="Pfam" id="PF14372"/>
    </source>
</evidence>
<dbReference type="GO" id="GO:0005634">
    <property type="term" value="C:nucleus"/>
    <property type="evidence" value="ECO:0007669"/>
    <property type="project" value="UniProtKB-SubCell"/>
</dbReference>
<evidence type="ECO:0000256" key="1">
    <source>
        <dbReference type="ARBA" id="ARBA00023125"/>
    </source>
</evidence>
<dbReference type="Pfam" id="PF14372">
    <property type="entry name" value="hAT-like_RNase-H"/>
    <property type="match status" value="1"/>
</dbReference>
<gene>
    <name evidence="4" type="ORF">WN944_024081</name>
</gene>
<sequence>MVIMHELPLRFVEYKGFREMMAHANPVVKPMSRNTLKNEILKLYHIEKVKTLHLLEKNHGRVAITTDLWTTSNQKKGYMVVTTHFIDNSWKLHSRILRFIYVPSPHTADALSNELVQCLLDWNVDRKLSSVTLDNCTTNDAMVEKLLLRFDTSTLISNVLDPRYKMLLIDFYFPKIYGDTADEHIERAHKLCHDLVKEYEMKAMVLSDRQDVGLDDVPLESSSNPNKYWDVDEFETFRSRNKRVKVTKSELDRYLDDELLDTIPNFDILAFWKMHTGQYPILGELAKDILAISISIVASESPG</sequence>
<name>A0AAP0LTJ1_9ROSI</name>
<evidence type="ECO:0000259" key="2">
    <source>
        <dbReference type="Pfam" id="PF05699"/>
    </source>
</evidence>
<dbReference type="Pfam" id="PF05699">
    <property type="entry name" value="Dimer_Tnp_hAT"/>
    <property type="match status" value="1"/>
</dbReference>
<dbReference type="InterPro" id="IPR008906">
    <property type="entry name" value="HATC_C_dom"/>
</dbReference>
<organism evidence="4 5">
    <name type="scientific">Citrus x changshan-huyou</name>
    <dbReference type="NCBI Taxonomy" id="2935761"/>
    <lineage>
        <taxon>Eukaryota</taxon>
        <taxon>Viridiplantae</taxon>
        <taxon>Streptophyta</taxon>
        <taxon>Embryophyta</taxon>
        <taxon>Tracheophyta</taxon>
        <taxon>Spermatophyta</taxon>
        <taxon>Magnoliopsida</taxon>
        <taxon>eudicotyledons</taxon>
        <taxon>Gunneridae</taxon>
        <taxon>Pentapetalae</taxon>
        <taxon>rosids</taxon>
        <taxon>malvids</taxon>
        <taxon>Sapindales</taxon>
        <taxon>Rutaceae</taxon>
        <taxon>Aurantioideae</taxon>
        <taxon>Citrus</taxon>
    </lineage>
</organism>
<accession>A0AAP0LTJ1</accession>
<dbReference type="GO" id="GO:0003677">
    <property type="term" value="F:DNA binding"/>
    <property type="evidence" value="ECO:0007669"/>
    <property type="project" value="UniProtKB-KW"/>
</dbReference>
<dbReference type="Proteomes" id="UP001428341">
    <property type="component" value="Unassembled WGS sequence"/>
</dbReference>
<keyword evidence="1" id="KW-0238">DNA-binding</keyword>
<dbReference type="EMBL" id="JBCGBO010000024">
    <property type="protein sequence ID" value="KAK9180945.1"/>
    <property type="molecule type" value="Genomic_DNA"/>
</dbReference>
<dbReference type="InterPro" id="IPR025525">
    <property type="entry name" value="hAT-like_transposase_RNase-H"/>
</dbReference>
<reference evidence="4 5" key="1">
    <citation type="submission" date="2024-05" db="EMBL/GenBank/DDBJ databases">
        <title>Haplotype-resolved chromosome-level genome assembly of Huyou (Citrus changshanensis).</title>
        <authorList>
            <person name="Miao C."/>
            <person name="Chen W."/>
            <person name="Wu Y."/>
            <person name="Wang L."/>
            <person name="Zhao S."/>
            <person name="Grierson D."/>
            <person name="Xu C."/>
            <person name="Chen K."/>
        </authorList>
    </citation>
    <scope>NUCLEOTIDE SEQUENCE [LARGE SCALE GENOMIC DNA]</scope>
    <source>
        <strain evidence="4">01-14</strain>
        <tissue evidence="4">Leaf</tissue>
    </source>
</reference>
<evidence type="ECO:0000313" key="5">
    <source>
        <dbReference type="Proteomes" id="UP001428341"/>
    </source>
</evidence>
<protein>
    <recommendedName>
        <fullName evidence="6">Transposase</fullName>
    </recommendedName>
</protein>
<dbReference type="PANTHER" id="PTHR46481:SF11">
    <property type="entry name" value="ZINC FINGER BED DOMAIN-CONTAINING PROTEIN RICESLEEPER 2-LIKE"/>
    <property type="match status" value="1"/>
</dbReference>
<dbReference type="AlphaFoldDB" id="A0AAP0LTJ1"/>
<dbReference type="GO" id="GO:0046983">
    <property type="term" value="F:protein dimerization activity"/>
    <property type="evidence" value="ECO:0007669"/>
    <property type="project" value="InterPro"/>
</dbReference>
<dbReference type="InterPro" id="IPR012337">
    <property type="entry name" value="RNaseH-like_sf"/>
</dbReference>
<keyword evidence="5" id="KW-1185">Reference proteome</keyword>
<dbReference type="InterPro" id="IPR052035">
    <property type="entry name" value="ZnF_BED_domain_contain"/>
</dbReference>
<dbReference type="SUPFAM" id="SSF53098">
    <property type="entry name" value="Ribonuclease H-like"/>
    <property type="match status" value="1"/>
</dbReference>
<feature type="domain" description="hAT-like transposase RNase-H fold" evidence="3">
    <location>
        <begin position="151"/>
        <end position="199"/>
    </location>
</feature>
<comment type="caution">
    <text evidence="4">The sequence shown here is derived from an EMBL/GenBank/DDBJ whole genome shotgun (WGS) entry which is preliminary data.</text>
</comment>